<accession>A0A9W7IVL5</accession>
<dbReference type="AlphaFoldDB" id="A0A9W7IVL5"/>
<sequence length="262" mass="30488">MDTLCPLSISRNNSSPLWKAMSASWSDLRTSIARSIRNGNLAQPLDDIWIPCLGPLRLHLKPKNITTTSLSFSDLLDDTRQWDVTKLPAFFSEEVVPRILSVTCPEPLDNDDCLFWHKSAKHVFETKSAYEMIASPYWDPKHLIWEHIWTLPVPQRIRLFFWLAFKHKLVTNHERCRCFVSNQPLCPICHDTTETSLHVLRNCNTARAVWLLVLPPSMVNNFFQSDPQDWISANLKSHLVVTQWSLPWKVLFASITWQLWKN</sequence>
<dbReference type="Proteomes" id="UP001165190">
    <property type="component" value="Unassembled WGS sequence"/>
</dbReference>
<dbReference type="OrthoDB" id="1419684at2759"/>
<name>A0A9W7IVL5_HIBTR</name>
<proteinExistence type="predicted"/>
<protein>
    <recommendedName>
        <fullName evidence="1">Reverse transcriptase zinc-binding domain-containing protein</fullName>
    </recommendedName>
</protein>
<reference evidence="2" key="1">
    <citation type="submission" date="2023-05" db="EMBL/GenBank/DDBJ databases">
        <title>Genome and transcriptome analyses reveal genes involved in the formation of fine ridges on petal epidermal cells in Hibiscus trionum.</title>
        <authorList>
            <person name="Koshimizu S."/>
            <person name="Masuda S."/>
            <person name="Ishii T."/>
            <person name="Shirasu K."/>
            <person name="Hoshino A."/>
            <person name="Arita M."/>
        </authorList>
    </citation>
    <scope>NUCLEOTIDE SEQUENCE</scope>
    <source>
        <strain evidence="2">Hamamatsu line</strain>
    </source>
</reference>
<evidence type="ECO:0000313" key="3">
    <source>
        <dbReference type="Proteomes" id="UP001165190"/>
    </source>
</evidence>
<evidence type="ECO:0000259" key="1">
    <source>
        <dbReference type="Pfam" id="PF13966"/>
    </source>
</evidence>
<feature type="domain" description="Reverse transcriptase zinc-binding" evidence="1">
    <location>
        <begin position="124"/>
        <end position="210"/>
    </location>
</feature>
<dbReference type="EMBL" id="BSYR01000035">
    <property type="protein sequence ID" value="GMJ02104.1"/>
    <property type="molecule type" value="Genomic_DNA"/>
</dbReference>
<comment type="caution">
    <text evidence="2">The sequence shown here is derived from an EMBL/GenBank/DDBJ whole genome shotgun (WGS) entry which is preliminary data.</text>
</comment>
<dbReference type="Pfam" id="PF13966">
    <property type="entry name" value="zf-RVT"/>
    <property type="match status" value="1"/>
</dbReference>
<keyword evidence="3" id="KW-1185">Reference proteome</keyword>
<gene>
    <name evidence="2" type="ORF">HRI_003879600</name>
</gene>
<dbReference type="InterPro" id="IPR026960">
    <property type="entry name" value="RVT-Znf"/>
</dbReference>
<evidence type="ECO:0000313" key="2">
    <source>
        <dbReference type="EMBL" id="GMJ02104.1"/>
    </source>
</evidence>
<organism evidence="2 3">
    <name type="scientific">Hibiscus trionum</name>
    <name type="common">Flower of an hour</name>
    <dbReference type="NCBI Taxonomy" id="183268"/>
    <lineage>
        <taxon>Eukaryota</taxon>
        <taxon>Viridiplantae</taxon>
        <taxon>Streptophyta</taxon>
        <taxon>Embryophyta</taxon>
        <taxon>Tracheophyta</taxon>
        <taxon>Spermatophyta</taxon>
        <taxon>Magnoliopsida</taxon>
        <taxon>eudicotyledons</taxon>
        <taxon>Gunneridae</taxon>
        <taxon>Pentapetalae</taxon>
        <taxon>rosids</taxon>
        <taxon>malvids</taxon>
        <taxon>Malvales</taxon>
        <taxon>Malvaceae</taxon>
        <taxon>Malvoideae</taxon>
        <taxon>Hibiscus</taxon>
    </lineage>
</organism>